<dbReference type="EMBL" id="JAGQHR010000607">
    <property type="protein sequence ID" value="MCA9729203.1"/>
    <property type="molecule type" value="Genomic_DNA"/>
</dbReference>
<dbReference type="EC" id="4.2.1.22" evidence="4 10"/>
<dbReference type="NCBIfam" id="TIGR01137">
    <property type="entry name" value="cysta_beta"/>
    <property type="match status" value="1"/>
</dbReference>
<dbReference type="Pfam" id="PF00571">
    <property type="entry name" value="CBS"/>
    <property type="match status" value="2"/>
</dbReference>
<dbReference type="InterPro" id="IPR001926">
    <property type="entry name" value="TrpB-like_PALP"/>
</dbReference>
<protein>
    <recommendedName>
        <fullName evidence="8 10">Cystathionine beta-synthase</fullName>
        <ecNumber evidence="4 10">4.2.1.22</ecNumber>
    </recommendedName>
</protein>
<evidence type="ECO:0000313" key="13">
    <source>
        <dbReference type="EMBL" id="MCA9729203.1"/>
    </source>
</evidence>
<dbReference type="Gene3D" id="3.40.50.1100">
    <property type="match status" value="2"/>
</dbReference>
<evidence type="ECO:0000256" key="2">
    <source>
        <dbReference type="ARBA" id="ARBA00005003"/>
    </source>
</evidence>
<keyword evidence="6 11" id="KW-0129">CBS domain</keyword>
<dbReference type="InterPro" id="IPR036052">
    <property type="entry name" value="TrpB-like_PALP_sf"/>
</dbReference>
<evidence type="ECO:0000259" key="12">
    <source>
        <dbReference type="PROSITE" id="PS51371"/>
    </source>
</evidence>
<dbReference type="AlphaFoldDB" id="A0A956M1E6"/>
<dbReference type="Proteomes" id="UP000697710">
    <property type="component" value="Unassembled WGS sequence"/>
</dbReference>
<dbReference type="PROSITE" id="PS00901">
    <property type="entry name" value="CYS_SYNTHASE"/>
    <property type="match status" value="1"/>
</dbReference>
<dbReference type="PANTHER" id="PTHR10314">
    <property type="entry name" value="CYSTATHIONINE BETA-SYNTHASE"/>
    <property type="match status" value="1"/>
</dbReference>
<dbReference type="InterPro" id="IPR000644">
    <property type="entry name" value="CBS_dom"/>
</dbReference>
<dbReference type="SUPFAM" id="SSF53686">
    <property type="entry name" value="Tryptophan synthase beta subunit-like PLP-dependent enzymes"/>
    <property type="match status" value="1"/>
</dbReference>
<proteinExistence type="inferred from homology"/>
<comment type="similarity">
    <text evidence="3">Belongs to the cysteine synthase/cystathionine beta-synthase family.</text>
</comment>
<dbReference type="CDD" id="cd01561">
    <property type="entry name" value="CBS_like"/>
    <property type="match status" value="1"/>
</dbReference>
<dbReference type="GO" id="GO:0019343">
    <property type="term" value="P:cysteine biosynthetic process via cystathionine"/>
    <property type="evidence" value="ECO:0007669"/>
    <property type="project" value="InterPro"/>
</dbReference>
<dbReference type="InterPro" id="IPR005857">
    <property type="entry name" value="Cysta_beta_synth"/>
</dbReference>
<dbReference type="FunFam" id="3.40.50.1100:FF:000118">
    <property type="entry name" value="Related to CYS4-cystathionine beta-synthase"/>
    <property type="match status" value="1"/>
</dbReference>
<evidence type="ECO:0000256" key="6">
    <source>
        <dbReference type="ARBA" id="ARBA00023122"/>
    </source>
</evidence>
<feature type="non-terminal residue" evidence="13">
    <location>
        <position position="451"/>
    </location>
</feature>
<organism evidence="13 14">
    <name type="scientific">Eiseniibacteriota bacterium</name>
    <dbReference type="NCBI Taxonomy" id="2212470"/>
    <lineage>
        <taxon>Bacteria</taxon>
        <taxon>Candidatus Eiseniibacteriota</taxon>
    </lineage>
</organism>
<evidence type="ECO:0000256" key="4">
    <source>
        <dbReference type="ARBA" id="ARBA00012041"/>
    </source>
</evidence>
<comment type="catalytic activity">
    <reaction evidence="9">
        <text>L-homocysteine + L-serine = L,L-cystathionine + H2O</text>
        <dbReference type="Rhea" id="RHEA:10112"/>
        <dbReference type="ChEBI" id="CHEBI:15377"/>
        <dbReference type="ChEBI" id="CHEBI:33384"/>
        <dbReference type="ChEBI" id="CHEBI:58161"/>
        <dbReference type="ChEBI" id="CHEBI:58199"/>
        <dbReference type="EC" id="4.2.1.22"/>
    </reaction>
</comment>
<evidence type="ECO:0000256" key="3">
    <source>
        <dbReference type="ARBA" id="ARBA00007103"/>
    </source>
</evidence>
<evidence type="ECO:0000256" key="9">
    <source>
        <dbReference type="ARBA" id="ARBA00047490"/>
    </source>
</evidence>
<dbReference type="SMART" id="SM00116">
    <property type="entry name" value="CBS"/>
    <property type="match status" value="2"/>
</dbReference>
<evidence type="ECO:0000256" key="5">
    <source>
        <dbReference type="ARBA" id="ARBA00022898"/>
    </source>
</evidence>
<dbReference type="GO" id="GO:0006535">
    <property type="term" value="P:cysteine biosynthetic process from serine"/>
    <property type="evidence" value="ECO:0007669"/>
    <property type="project" value="InterPro"/>
</dbReference>
<evidence type="ECO:0000256" key="1">
    <source>
        <dbReference type="ARBA" id="ARBA00001933"/>
    </source>
</evidence>
<gene>
    <name evidence="13" type="ORF">KC729_16065</name>
</gene>
<reference evidence="13" key="2">
    <citation type="journal article" date="2021" name="Microbiome">
        <title>Successional dynamics and alternative stable states in a saline activated sludge microbial community over 9 years.</title>
        <authorList>
            <person name="Wang Y."/>
            <person name="Ye J."/>
            <person name="Ju F."/>
            <person name="Liu L."/>
            <person name="Boyd J.A."/>
            <person name="Deng Y."/>
            <person name="Parks D.H."/>
            <person name="Jiang X."/>
            <person name="Yin X."/>
            <person name="Woodcroft B.J."/>
            <person name="Tyson G.W."/>
            <person name="Hugenholtz P."/>
            <person name="Polz M.F."/>
            <person name="Zhang T."/>
        </authorList>
    </citation>
    <scope>NUCLEOTIDE SEQUENCE</scope>
    <source>
        <strain evidence="13">HKST-UBA01</strain>
    </source>
</reference>
<dbReference type="GO" id="GO:0005737">
    <property type="term" value="C:cytoplasm"/>
    <property type="evidence" value="ECO:0007669"/>
    <property type="project" value="InterPro"/>
</dbReference>
<evidence type="ECO:0000256" key="7">
    <source>
        <dbReference type="ARBA" id="ARBA00023239"/>
    </source>
</evidence>
<dbReference type="Gene3D" id="3.10.580.10">
    <property type="entry name" value="CBS-domain"/>
    <property type="match status" value="1"/>
</dbReference>
<dbReference type="SUPFAM" id="SSF54631">
    <property type="entry name" value="CBS-domain pair"/>
    <property type="match status" value="1"/>
</dbReference>
<dbReference type="InterPro" id="IPR046342">
    <property type="entry name" value="CBS_dom_sf"/>
</dbReference>
<dbReference type="Pfam" id="PF00291">
    <property type="entry name" value="PALP"/>
    <property type="match status" value="1"/>
</dbReference>
<name>A0A956M1E6_UNCEI</name>
<feature type="domain" description="CBS" evidence="12">
    <location>
        <begin position="336"/>
        <end position="397"/>
    </location>
</feature>
<dbReference type="InterPro" id="IPR050214">
    <property type="entry name" value="Cys_Synth/Cystath_Beta-Synth"/>
</dbReference>
<sequence length="451" mass="48569">MTFCDSILDTVGNTPLVRLRSIGKESPALLLAKVESFNPGRSVKDRIGINIIERAEAAGLLKPGGTIVESTSGNTGLGLAIAAAVKGYQCICTMPDKMSREKINLLKAVGARVIVCPTAVEPESPESYYSVARRLAQELPNGFLANQYHNPDNPESHYLTTGPEIWEATGGRITHFVASMGTGGTISGTGRYLKEKNPAVRVIGADPLGSILREYFKTGKMGQAQSYLVEGIGEDIIPGTTHFQYIDEIFTVTDRESFRFARQLSRREGILSGGSCGTAIAALVKLLPQLDADSVVVVILPDTGERYLSKVHSDEWLTDNGMIEPDELLVGDVVRMKRPLLPSLVTIRPEGTVGGALALIREHNISQIPVVDGETKVRGTITESTLMGALLDGKISVDDPVTEIMEGPLPSVPADETVSHVLKIMSEQRNALLVEDGQRIMGILSHFDLIG</sequence>
<dbReference type="GO" id="GO:0004122">
    <property type="term" value="F:cystathionine beta-synthase activity"/>
    <property type="evidence" value="ECO:0007669"/>
    <property type="project" value="UniProtKB-UniRule"/>
</dbReference>
<evidence type="ECO:0000313" key="14">
    <source>
        <dbReference type="Proteomes" id="UP000697710"/>
    </source>
</evidence>
<comment type="pathway">
    <text evidence="2">Amino-acid biosynthesis; L-cysteine biosynthesis; L-cysteine from L-homocysteine and L-serine: step 1/2.</text>
</comment>
<keyword evidence="5" id="KW-0663">Pyridoxal phosphate</keyword>
<comment type="caution">
    <text evidence="13">The sequence shown here is derived from an EMBL/GenBank/DDBJ whole genome shotgun (WGS) entry which is preliminary data.</text>
</comment>
<dbReference type="PROSITE" id="PS51371">
    <property type="entry name" value="CBS"/>
    <property type="match status" value="2"/>
</dbReference>
<keyword evidence="7 13" id="KW-0456">Lyase</keyword>
<accession>A0A956M1E6</accession>
<evidence type="ECO:0000256" key="10">
    <source>
        <dbReference type="NCBIfam" id="TIGR01137"/>
    </source>
</evidence>
<dbReference type="GO" id="GO:0016765">
    <property type="term" value="F:transferase activity, transferring alkyl or aryl (other than methyl) groups"/>
    <property type="evidence" value="ECO:0007669"/>
    <property type="project" value="UniProtKB-ARBA"/>
</dbReference>
<feature type="domain" description="CBS" evidence="12">
    <location>
        <begin position="405"/>
        <end position="451"/>
    </location>
</feature>
<comment type="cofactor">
    <cofactor evidence="1">
        <name>pyridoxal 5'-phosphate</name>
        <dbReference type="ChEBI" id="CHEBI:597326"/>
    </cofactor>
</comment>
<dbReference type="FunFam" id="3.40.50.1100:FF:000003">
    <property type="entry name" value="Cystathionine beta-synthase"/>
    <property type="match status" value="1"/>
</dbReference>
<reference evidence="13" key="1">
    <citation type="submission" date="2020-04" db="EMBL/GenBank/DDBJ databases">
        <authorList>
            <person name="Zhang T."/>
        </authorList>
    </citation>
    <scope>NUCLEOTIDE SEQUENCE</scope>
    <source>
        <strain evidence="13">HKST-UBA01</strain>
    </source>
</reference>
<evidence type="ECO:0000256" key="11">
    <source>
        <dbReference type="PROSITE-ProRule" id="PRU00703"/>
    </source>
</evidence>
<evidence type="ECO:0000256" key="8">
    <source>
        <dbReference type="ARBA" id="ARBA00026192"/>
    </source>
</evidence>
<dbReference type="InterPro" id="IPR001216">
    <property type="entry name" value="P-phosphate_BS"/>
</dbReference>